<keyword evidence="1 5" id="KW-0963">Cytoplasm</keyword>
<evidence type="ECO:0000256" key="2">
    <source>
        <dbReference type="ARBA" id="ARBA00022517"/>
    </source>
</evidence>
<evidence type="ECO:0000256" key="4">
    <source>
        <dbReference type="ARBA" id="ARBA00023186"/>
    </source>
</evidence>
<dbReference type="HOGENOM" id="CLU_077636_3_1_9"/>
<dbReference type="PANTHER" id="PTHR33692:SF1">
    <property type="entry name" value="RIBOSOME MATURATION FACTOR RIMM"/>
    <property type="match status" value="1"/>
</dbReference>
<keyword evidence="4 5" id="KW-0143">Chaperone</keyword>
<dbReference type="GO" id="GO:0005840">
    <property type="term" value="C:ribosome"/>
    <property type="evidence" value="ECO:0007669"/>
    <property type="project" value="InterPro"/>
</dbReference>
<dbReference type="Pfam" id="PF01782">
    <property type="entry name" value="RimM"/>
    <property type="match status" value="1"/>
</dbReference>
<dbReference type="GO" id="GO:0042274">
    <property type="term" value="P:ribosomal small subunit biogenesis"/>
    <property type="evidence" value="ECO:0007669"/>
    <property type="project" value="UniProtKB-UniRule"/>
</dbReference>
<dbReference type="InterPro" id="IPR056792">
    <property type="entry name" value="PRC_RimM"/>
</dbReference>
<evidence type="ECO:0000256" key="1">
    <source>
        <dbReference type="ARBA" id="ARBA00022490"/>
    </source>
</evidence>
<evidence type="ECO:0000313" key="8">
    <source>
        <dbReference type="EMBL" id="KJY61535.1"/>
    </source>
</evidence>
<dbReference type="GO" id="GO:0006364">
    <property type="term" value="P:rRNA processing"/>
    <property type="evidence" value="ECO:0007669"/>
    <property type="project" value="UniProtKB-UniRule"/>
</dbReference>
<dbReference type="InterPro" id="IPR011961">
    <property type="entry name" value="RimM"/>
</dbReference>
<dbReference type="SUPFAM" id="SSF50447">
    <property type="entry name" value="Translation proteins"/>
    <property type="match status" value="1"/>
</dbReference>
<keyword evidence="9" id="KW-1185">Reference proteome</keyword>
<dbReference type="PATRIC" id="fig|303541.3.peg.983"/>
<sequence>MQFYDVARILTTHGLNGEVKVTQITDFPDERFAPGSKLSLKDDLQTELTIKSSRPFKQFWLIQFEEINQIEQAELLKGKVLVVSETEQHELPQGYYYYRDILGCSVIDNQDGSDLGKITGIETPGANDVWEITEESGNEYLIPYIDDVVKKVDVDAKKVYVELLEGLRDES</sequence>
<dbReference type="SUPFAM" id="SSF50346">
    <property type="entry name" value="PRC-barrel domain"/>
    <property type="match status" value="1"/>
</dbReference>
<name>A0A0F4LSJ8_9LACO</name>
<comment type="subunit">
    <text evidence="5">Binds ribosomal protein uS19.</text>
</comment>
<dbReference type="HAMAP" id="MF_00014">
    <property type="entry name" value="Ribosome_mat_RimM"/>
    <property type="match status" value="1"/>
</dbReference>
<evidence type="ECO:0000259" key="6">
    <source>
        <dbReference type="Pfam" id="PF01782"/>
    </source>
</evidence>
<dbReference type="NCBIfam" id="TIGR02273">
    <property type="entry name" value="16S_RimM"/>
    <property type="match status" value="1"/>
</dbReference>
<keyword evidence="3 5" id="KW-0698">rRNA processing</keyword>
<comment type="similarity">
    <text evidence="5">Belongs to the RimM family.</text>
</comment>
<evidence type="ECO:0000259" key="7">
    <source>
        <dbReference type="Pfam" id="PF24986"/>
    </source>
</evidence>
<dbReference type="Gene3D" id="2.30.30.240">
    <property type="entry name" value="PRC-barrel domain"/>
    <property type="match status" value="1"/>
</dbReference>
<proteinExistence type="inferred from homology"/>
<comment type="function">
    <text evidence="5">An accessory protein needed during the final step in the assembly of 30S ribosomal subunit, possibly for assembly of the head region. Essential for efficient processing of 16S rRNA. May be needed both before and after RbfA during the maturation of 16S rRNA. It has affinity for free ribosomal 30S subunits but not for 70S ribosomes.</text>
</comment>
<dbReference type="EMBL" id="JXLG01000005">
    <property type="protein sequence ID" value="KJY61535.1"/>
    <property type="molecule type" value="Genomic_DNA"/>
</dbReference>
<feature type="domain" description="Ribosome maturation factor RimM PRC barrel" evidence="7">
    <location>
        <begin position="99"/>
        <end position="167"/>
    </location>
</feature>
<dbReference type="GO" id="GO:0043022">
    <property type="term" value="F:ribosome binding"/>
    <property type="evidence" value="ECO:0007669"/>
    <property type="project" value="InterPro"/>
</dbReference>
<dbReference type="InterPro" id="IPR011033">
    <property type="entry name" value="PRC_barrel-like_sf"/>
</dbReference>
<dbReference type="InterPro" id="IPR036976">
    <property type="entry name" value="RimM_N_sf"/>
</dbReference>
<keyword evidence="2 5" id="KW-0690">Ribosome biogenesis</keyword>
<dbReference type="STRING" id="303541.JF72_08260"/>
<dbReference type="InterPro" id="IPR002676">
    <property type="entry name" value="RimM_N"/>
</dbReference>
<dbReference type="GO" id="GO:0005737">
    <property type="term" value="C:cytoplasm"/>
    <property type="evidence" value="ECO:0007669"/>
    <property type="project" value="UniProtKB-SubCell"/>
</dbReference>
<dbReference type="AlphaFoldDB" id="A0A0F4LSJ8"/>
<reference evidence="8 9" key="1">
    <citation type="submission" date="2015-01" db="EMBL/GenBank/DDBJ databases">
        <title>Comparative genomics of the lactic acid bacteria isolated from the honey bee gut.</title>
        <authorList>
            <person name="Ellegaard K.M."/>
            <person name="Tamarit D."/>
            <person name="Javelind E."/>
            <person name="Olofsson T."/>
            <person name="Andersson S.G."/>
            <person name="Vasquez A."/>
        </authorList>
    </citation>
    <scope>NUCLEOTIDE SEQUENCE [LARGE SCALE GENOMIC DNA]</scope>
    <source>
        <strain evidence="8 9">Hma11</strain>
    </source>
</reference>
<comment type="caution">
    <text evidence="8">The sequence shown here is derived from an EMBL/GenBank/DDBJ whole genome shotgun (WGS) entry which is preliminary data.</text>
</comment>
<dbReference type="Pfam" id="PF24986">
    <property type="entry name" value="PRC_RimM"/>
    <property type="match status" value="1"/>
</dbReference>
<comment type="domain">
    <text evidence="5">The PRC barrel domain binds ribosomal protein uS19.</text>
</comment>
<dbReference type="PANTHER" id="PTHR33692">
    <property type="entry name" value="RIBOSOME MATURATION FACTOR RIMM"/>
    <property type="match status" value="1"/>
</dbReference>
<dbReference type="Proteomes" id="UP000033682">
    <property type="component" value="Unassembled WGS sequence"/>
</dbReference>
<gene>
    <name evidence="5 8" type="primary">rimM</name>
    <name evidence="8" type="ORF">JF72_08260</name>
</gene>
<dbReference type="InterPro" id="IPR009000">
    <property type="entry name" value="Transl_B-barrel_sf"/>
</dbReference>
<accession>A0A0F4LSJ8</accession>
<organism evidence="8 9">
    <name type="scientific">Lactobacillus apis</name>
    <dbReference type="NCBI Taxonomy" id="303541"/>
    <lineage>
        <taxon>Bacteria</taxon>
        <taxon>Bacillati</taxon>
        <taxon>Bacillota</taxon>
        <taxon>Bacilli</taxon>
        <taxon>Lactobacillales</taxon>
        <taxon>Lactobacillaceae</taxon>
        <taxon>Lactobacillus</taxon>
    </lineage>
</organism>
<comment type="subcellular location">
    <subcellularLocation>
        <location evidence="5">Cytoplasm</location>
    </subcellularLocation>
</comment>
<evidence type="ECO:0000256" key="5">
    <source>
        <dbReference type="HAMAP-Rule" id="MF_00014"/>
    </source>
</evidence>
<evidence type="ECO:0000256" key="3">
    <source>
        <dbReference type="ARBA" id="ARBA00022552"/>
    </source>
</evidence>
<feature type="domain" description="RimM N-terminal" evidence="6">
    <location>
        <begin position="6"/>
        <end position="86"/>
    </location>
</feature>
<dbReference type="RefSeq" id="WP_046307096.1">
    <property type="nucleotide sequence ID" value="NZ_CAMKYX010000005.1"/>
</dbReference>
<evidence type="ECO:0000313" key="9">
    <source>
        <dbReference type="Proteomes" id="UP000033682"/>
    </source>
</evidence>
<dbReference type="Gene3D" id="2.40.30.60">
    <property type="entry name" value="RimM"/>
    <property type="match status" value="1"/>
</dbReference>
<protein>
    <recommendedName>
        <fullName evidence="5">Ribosome maturation factor RimM</fullName>
    </recommendedName>
</protein>